<keyword evidence="2" id="KW-0378">Hydrolase</keyword>
<dbReference type="GO" id="GO:0006508">
    <property type="term" value="P:proteolysis"/>
    <property type="evidence" value="ECO:0007669"/>
    <property type="project" value="UniProtKB-KW"/>
</dbReference>
<dbReference type="InterPro" id="IPR003111">
    <property type="entry name" value="Lon_prtase_N"/>
</dbReference>
<dbReference type="GO" id="GO:0008233">
    <property type="term" value="F:peptidase activity"/>
    <property type="evidence" value="ECO:0007669"/>
    <property type="project" value="UniProtKB-KW"/>
</dbReference>
<comment type="caution">
    <text evidence="2">The sequence shown here is derived from an EMBL/GenBank/DDBJ whole genome shotgun (WGS) entry which is preliminary data.</text>
</comment>
<dbReference type="EMBL" id="CASHTH010000492">
    <property type="protein sequence ID" value="CAI8002684.1"/>
    <property type="molecule type" value="Genomic_DNA"/>
</dbReference>
<gene>
    <name evidence="2" type="ORF">GBAR_LOCUS3460</name>
</gene>
<protein>
    <submittedName>
        <fullName evidence="2">Lon protease 2</fullName>
    </submittedName>
</protein>
<dbReference type="PANTHER" id="PTHR46732:SF8">
    <property type="entry name" value="ATP-DEPENDENT PROTEASE LA (LON) DOMAIN PROTEIN"/>
    <property type="match status" value="1"/>
</dbReference>
<feature type="domain" description="Lon N-terminal" evidence="1">
    <location>
        <begin position="8"/>
        <end position="200"/>
    </location>
</feature>
<dbReference type="Pfam" id="PF02190">
    <property type="entry name" value="LON_substr_bdg"/>
    <property type="match status" value="1"/>
</dbReference>
<dbReference type="AlphaFoldDB" id="A0AA35R566"/>
<dbReference type="PANTHER" id="PTHR46732">
    <property type="entry name" value="ATP-DEPENDENT PROTEASE LA (LON) DOMAIN PROTEIN"/>
    <property type="match status" value="1"/>
</dbReference>
<keyword evidence="3" id="KW-1185">Reference proteome</keyword>
<dbReference type="Gene3D" id="1.20.58.1480">
    <property type="match status" value="1"/>
</dbReference>
<dbReference type="SUPFAM" id="SSF88697">
    <property type="entry name" value="PUA domain-like"/>
    <property type="match status" value="1"/>
</dbReference>
<dbReference type="Gene3D" id="2.30.130.40">
    <property type="entry name" value="LON domain-like"/>
    <property type="match status" value="1"/>
</dbReference>
<accession>A0AA35R566</accession>
<evidence type="ECO:0000313" key="2">
    <source>
        <dbReference type="EMBL" id="CAI8002684.1"/>
    </source>
</evidence>
<dbReference type="InterPro" id="IPR046336">
    <property type="entry name" value="Lon_prtase_N_sf"/>
</dbReference>
<name>A0AA35R566_GEOBA</name>
<evidence type="ECO:0000313" key="3">
    <source>
        <dbReference type="Proteomes" id="UP001174909"/>
    </source>
</evidence>
<dbReference type="SMART" id="SM00464">
    <property type="entry name" value="LON"/>
    <property type="match status" value="1"/>
</dbReference>
<keyword evidence="2" id="KW-0645">Protease</keyword>
<organism evidence="2 3">
    <name type="scientific">Geodia barretti</name>
    <name type="common">Barrett's horny sponge</name>
    <dbReference type="NCBI Taxonomy" id="519541"/>
    <lineage>
        <taxon>Eukaryota</taxon>
        <taxon>Metazoa</taxon>
        <taxon>Porifera</taxon>
        <taxon>Demospongiae</taxon>
        <taxon>Heteroscleromorpha</taxon>
        <taxon>Tetractinellida</taxon>
        <taxon>Astrophorina</taxon>
        <taxon>Geodiidae</taxon>
        <taxon>Geodia</taxon>
    </lineage>
</organism>
<dbReference type="Proteomes" id="UP001174909">
    <property type="component" value="Unassembled WGS sequence"/>
</dbReference>
<reference evidence="2" key="1">
    <citation type="submission" date="2023-03" db="EMBL/GenBank/DDBJ databases">
        <authorList>
            <person name="Steffen K."/>
            <person name="Cardenas P."/>
        </authorList>
    </citation>
    <scope>NUCLEOTIDE SEQUENCE</scope>
</reference>
<evidence type="ECO:0000259" key="1">
    <source>
        <dbReference type="PROSITE" id="PS51787"/>
    </source>
</evidence>
<sequence>MASANNELLEIPLFPLNLVLFPGMPLPLHIFEERYKAMIGDCMRYNTPFGVPLIRAGQEVGSPADPQRIGTTTRVLRSQLLEEGRMNIITKGDRRFEIIEVTQQEPHVAALVRLLDEPVGEGFTGVSSELTEEFSKLMRNLISLTGGYTSQVEIPEDPVELSYTIAANLDAPIPVRQELLEVPTAADRLNRLVPLLKRRNHALEEEIARQNPFKGPRLN</sequence>
<dbReference type="PROSITE" id="PS51787">
    <property type="entry name" value="LON_N"/>
    <property type="match status" value="1"/>
</dbReference>
<proteinExistence type="predicted"/>
<dbReference type="InterPro" id="IPR015947">
    <property type="entry name" value="PUA-like_sf"/>
</dbReference>